<dbReference type="STRING" id="385682.SAMN05444380_11751"/>
<dbReference type="OrthoDB" id="9811984at2"/>
<feature type="binding site" evidence="7">
    <location>
        <position position="117"/>
    </location>
    <ligand>
        <name>Zn(2+)</name>
        <dbReference type="ChEBI" id="CHEBI:29105"/>
        <note>catalytic</note>
    </ligand>
</feature>
<keyword evidence="7" id="KW-0698">rRNA processing</keyword>
<evidence type="ECO:0000256" key="3">
    <source>
        <dbReference type="ARBA" id="ARBA00022723"/>
    </source>
</evidence>
<evidence type="ECO:0000256" key="4">
    <source>
        <dbReference type="ARBA" id="ARBA00022759"/>
    </source>
</evidence>
<dbReference type="InterPro" id="IPR002036">
    <property type="entry name" value="YbeY"/>
</dbReference>
<dbReference type="Proteomes" id="UP000181976">
    <property type="component" value="Unassembled WGS sequence"/>
</dbReference>
<proteinExistence type="inferred from homology"/>
<dbReference type="InterPro" id="IPR020549">
    <property type="entry name" value="YbeY_CS"/>
</dbReference>
<sequence>MSIFFDSIDIEYILENESIIRRWIIEVIENKQFRVGEINYIFCSDEYIYKINKKFLGHDYTTDVITFDYSKKNIISGDILISIPTVSLNAEFYKVPFFHELLRVIIHGVLHLMGYKDSTEEEKSLMRSAEDLALLFFETNFR</sequence>
<dbReference type="GO" id="GO:0008270">
    <property type="term" value="F:zinc ion binding"/>
    <property type="evidence" value="ECO:0007669"/>
    <property type="project" value="UniProtKB-UniRule"/>
</dbReference>
<evidence type="ECO:0000313" key="9">
    <source>
        <dbReference type="Proteomes" id="UP000181976"/>
    </source>
</evidence>
<dbReference type="GO" id="GO:0004222">
    <property type="term" value="F:metalloendopeptidase activity"/>
    <property type="evidence" value="ECO:0007669"/>
    <property type="project" value="InterPro"/>
</dbReference>
<keyword evidence="7" id="KW-0690">Ribosome biogenesis</keyword>
<keyword evidence="6 7" id="KW-0862">Zinc</keyword>
<evidence type="ECO:0000256" key="2">
    <source>
        <dbReference type="ARBA" id="ARBA00022722"/>
    </source>
</evidence>
<dbReference type="InParanoid" id="A0A1I2CYG2"/>
<dbReference type="EC" id="3.1.-.-" evidence="7"/>
<evidence type="ECO:0000256" key="1">
    <source>
        <dbReference type="ARBA" id="ARBA00010875"/>
    </source>
</evidence>
<dbReference type="PROSITE" id="PS01306">
    <property type="entry name" value="UPF0054"/>
    <property type="match status" value="1"/>
</dbReference>
<dbReference type="SUPFAM" id="SSF55486">
    <property type="entry name" value="Metalloproteases ('zincins'), catalytic domain"/>
    <property type="match status" value="1"/>
</dbReference>
<dbReference type="Gene3D" id="3.40.390.30">
    <property type="entry name" value="Metalloproteases ('zincins'), catalytic domain"/>
    <property type="match status" value="1"/>
</dbReference>
<dbReference type="AlphaFoldDB" id="A0A1I2CYG2"/>
<comment type="cofactor">
    <cofactor evidence="7">
        <name>Zn(2+)</name>
        <dbReference type="ChEBI" id="CHEBI:29105"/>
    </cofactor>
    <text evidence="7">Binds 1 zinc ion.</text>
</comment>
<comment type="subcellular location">
    <subcellularLocation>
        <location evidence="7">Cytoplasm</location>
    </subcellularLocation>
</comment>
<evidence type="ECO:0000256" key="5">
    <source>
        <dbReference type="ARBA" id="ARBA00022801"/>
    </source>
</evidence>
<evidence type="ECO:0000313" key="8">
    <source>
        <dbReference type="EMBL" id="SFE73328.1"/>
    </source>
</evidence>
<dbReference type="Pfam" id="PF02130">
    <property type="entry name" value="YbeY"/>
    <property type="match status" value="1"/>
</dbReference>
<comment type="similarity">
    <text evidence="1 7">Belongs to the endoribonuclease YbeY family.</text>
</comment>
<dbReference type="GO" id="GO:0006364">
    <property type="term" value="P:rRNA processing"/>
    <property type="evidence" value="ECO:0007669"/>
    <property type="project" value="UniProtKB-UniRule"/>
</dbReference>
<keyword evidence="7" id="KW-0963">Cytoplasm</keyword>
<dbReference type="eggNOG" id="COG0319">
    <property type="taxonomic scope" value="Bacteria"/>
</dbReference>
<evidence type="ECO:0000256" key="6">
    <source>
        <dbReference type="ARBA" id="ARBA00022833"/>
    </source>
</evidence>
<protein>
    <recommendedName>
        <fullName evidence="7">Endoribonuclease YbeY</fullName>
        <ecNumber evidence="7">3.1.-.-</ecNumber>
    </recommendedName>
</protein>
<dbReference type="InterPro" id="IPR023091">
    <property type="entry name" value="MetalPrtase_cat_dom_sf_prd"/>
</dbReference>
<dbReference type="FunCoup" id="A0A1I2CYG2">
    <property type="interactions" value="229"/>
</dbReference>
<dbReference type="GO" id="GO:0004521">
    <property type="term" value="F:RNA endonuclease activity"/>
    <property type="evidence" value="ECO:0007669"/>
    <property type="project" value="UniProtKB-UniRule"/>
</dbReference>
<dbReference type="PANTHER" id="PTHR46986:SF1">
    <property type="entry name" value="ENDORIBONUCLEASE YBEY, CHLOROPLASTIC"/>
    <property type="match status" value="1"/>
</dbReference>
<dbReference type="NCBIfam" id="TIGR00043">
    <property type="entry name" value="rRNA maturation RNase YbeY"/>
    <property type="match status" value="1"/>
</dbReference>
<dbReference type="RefSeq" id="WP_010527705.1">
    <property type="nucleotide sequence ID" value="NZ_AFSL01000060.1"/>
</dbReference>
<dbReference type="HAMAP" id="MF_00009">
    <property type="entry name" value="Endoribonucl_YbeY"/>
    <property type="match status" value="1"/>
</dbReference>
<keyword evidence="4 7" id="KW-0255">Endonuclease</keyword>
<keyword evidence="5 7" id="KW-0378">Hydrolase</keyword>
<name>A0A1I2CYG2_9BACT</name>
<gene>
    <name evidence="7" type="primary">ybeY</name>
    <name evidence="8" type="ORF">SAMN05444380_11751</name>
</gene>
<reference evidence="8 9" key="1">
    <citation type="submission" date="2016-10" db="EMBL/GenBank/DDBJ databases">
        <authorList>
            <person name="de Groot N.N."/>
        </authorList>
    </citation>
    <scope>NUCLEOTIDE SEQUENCE [LARGE SCALE GENOMIC DNA]</scope>
    <source>
        <strain evidence="8 9">DSM 19012</strain>
    </source>
</reference>
<dbReference type="PANTHER" id="PTHR46986">
    <property type="entry name" value="ENDORIBONUCLEASE YBEY, CHLOROPLASTIC"/>
    <property type="match status" value="1"/>
</dbReference>
<accession>A0A1I2CYG2</accession>
<feature type="binding site" evidence="7">
    <location>
        <position position="107"/>
    </location>
    <ligand>
        <name>Zn(2+)</name>
        <dbReference type="ChEBI" id="CHEBI:29105"/>
        <note>catalytic</note>
    </ligand>
</feature>
<feature type="binding site" evidence="7">
    <location>
        <position position="111"/>
    </location>
    <ligand>
        <name>Zn(2+)</name>
        <dbReference type="ChEBI" id="CHEBI:29105"/>
        <note>catalytic</note>
    </ligand>
</feature>
<comment type="function">
    <text evidence="7">Single strand-specific metallo-endoribonuclease involved in late-stage 70S ribosome quality control and in maturation of the 3' terminus of the 16S rRNA.</text>
</comment>
<evidence type="ECO:0000256" key="7">
    <source>
        <dbReference type="HAMAP-Rule" id="MF_00009"/>
    </source>
</evidence>
<dbReference type="GO" id="GO:0005737">
    <property type="term" value="C:cytoplasm"/>
    <property type="evidence" value="ECO:0007669"/>
    <property type="project" value="UniProtKB-SubCell"/>
</dbReference>
<keyword evidence="3 7" id="KW-0479">Metal-binding</keyword>
<dbReference type="EMBL" id="FONA01000017">
    <property type="protein sequence ID" value="SFE73328.1"/>
    <property type="molecule type" value="Genomic_DNA"/>
</dbReference>
<keyword evidence="9" id="KW-1185">Reference proteome</keyword>
<organism evidence="8 9">
    <name type="scientific">Thermophagus xiamenensis</name>
    <dbReference type="NCBI Taxonomy" id="385682"/>
    <lineage>
        <taxon>Bacteria</taxon>
        <taxon>Pseudomonadati</taxon>
        <taxon>Bacteroidota</taxon>
        <taxon>Bacteroidia</taxon>
        <taxon>Marinilabiliales</taxon>
        <taxon>Marinilabiliaceae</taxon>
        <taxon>Thermophagus</taxon>
    </lineage>
</organism>
<keyword evidence="2 7" id="KW-0540">Nuclease</keyword>